<dbReference type="GO" id="GO:0007052">
    <property type="term" value="P:mitotic spindle organization"/>
    <property type="evidence" value="ECO:0007669"/>
    <property type="project" value="TreeGrafter"/>
</dbReference>
<keyword evidence="3" id="KW-0677">Repeat</keyword>
<dbReference type="OrthoDB" id="6360546at2759"/>
<evidence type="ECO:0000259" key="10">
    <source>
        <dbReference type="PROSITE" id="PS51336"/>
    </source>
</evidence>
<dbReference type="Gene3D" id="2.30.29.170">
    <property type="match status" value="3"/>
</dbReference>
<dbReference type="GO" id="GO:0060285">
    <property type="term" value="P:cilium-dependent cell motility"/>
    <property type="evidence" value="ECO:0007669"/>
    <property type="project" value="TreeGrafter"/>
</dbReference>
<dbReference type="InterPro" id="IPR018247">
    <property type="entry name" value="EF_Hand_1_Ca_BS"/>
</dbReference>
<evidence type="ECO:0000313" key="12">
    <source>
        <dbReference type="Proteomes" id="UP000039865"/>
    </source>
</evidence>
<dbReference type="GO" id="GO:0005509">
    <property type="term" value="F:calcium ion binding"/>
    <property type="evidence" value="ECO:0007669"/>
    <property type="project" value="InterPro"/>
</dbReference>
<keyword evidence="4" id="KW-0106">Calcium</keyword>
<dbReference type="GO" id="GO:0043014">
    <property type="term" value="F:alpha-tubulin binding"/>
    <property type="evidence" value="ECO:0007669"/>
    <property type="project" value="TreeGrafter"/>
</dbReference>
<gene>
    <name evidence="11" type="primary">Contig16513.g17577</name>
    <name evidence="11" type="ORF">STYLEM_18550</name>
</gene>
<feature type="domain" description="DM10" evidence="10">
    <location>
        <begin position="254"/>
        <end position="366"/>
    </location>
</feature>
<evidence type="ECO:0000313" key="11">
    <source>
        <dbReference type="EMBL" id="CDW89417.1"/>
    </source>
</evidence>
<evidence type="ECO:0000256" key="6">
    <source>
        <dbReference type="ARBA" id="ARBA00023069"/>
    </source>
</evidence>
<dbReference type="InterPro" id="IPR006602">
    <property type="entry name" value="DM10_dom"/>
</dbReference>
<dbReference type="SUPFAM" id="SSF47473">
    <property type="entry name" value="EF-hand"/>
    <property type="match status" value="1"/>
</dbReference>
<dbReference type="CDD" id="cd00051">
    <property type="entry name" value="EFh"/>
    <property type="match status" value="1"/>
</dbReference>
<dbReference type="GO" id="GO:0000281">
    <property type="term" value="P:mitotic cytokinesis"/>
    <property type="evidence" value="ECO:0007669"/>
    <property type="project" value="TreeGrafter"/>
</dbReference>
<keyword evidence="2" id="KW-0963">Cytoplasm</keyword>
<keyword evidence="7" id="KW-0206">Cytoskeleton</keyword>
<feature type="domain" description="EF-hand" evidence="9">
    <location>
        <begin position="590"/>
        <end position="617"/>
    </location>
</feature>
<dbReference type="InterPro" id="IPR040193">
    <property type="entry name" value="EFHC1/EFHC2/EFHB"/>
</dbReference>
<dbReference type="PROSITE" id="PS00018">
    <property type="entry name" value="EF_HAND_1"/>
    <property type="match status" value="1"/>
</dbReference>
<feature type="domain" description="EF-hand" evidence="9">
    <location>
        <begin position="546"/>
        <end position="581"/>
    </location>
</feature>
<dbReference type="AlphaFoldDB" id="A0A078B819"/>
<dbReference type="OMA" id="SCGEEMM"/>
<evidence type="ECO:0000259" key="9">
    <source>
        <dbReference type="PROSITE" id="PS50222"/>
    </source>
</evidence>
<evidence type="ECO:0000256" key="7">
    <source>
        <dbReference type="ARBA" id="ARBA00023212"/>
    </source>
</evidence>
<keyword evidence="6" id="KW-0969">Cilium</keyword>
<proteinExistence type="predicted"/>
<dbReference type="GO" id="GO:0005930">
    <property type="term" value="C:axoneme"/>
    <property type="evidence" value="ECO:0007669"/>
    <property type="project" value="TreeGrafter"/>
</dbReference>
<dbReference type="PANTHER" id="PTHR12086:SF9">
    <property type="entry name" value="EF-HAND DOMAIN-CONTAINING PROTEIN 1"/>
    <property type="match status" value="1"/>
</dbReference>
<dbReference type="PANTHER" id="PTHR12086">
    <property type="entry name" value="EF-HAND DOMAIN C-TERMINAL CONTAINING PROTEIN"/>
    <property type="match status" value="1"/>
</dbReference>
<evidence type="ECO:0000256" key="8">
    <source>
        <dbReference type="ARBA" id="ARBA00023273"/>
    </source>
</evidence>
<dbReference type="InterPro" id="IPR002048">
    <property type="entry name" value="EF_hand_dom"/>
</dbReference>
<dbReference type="FunFam" id="2.30.29.170:FF:000004">
    <property type="entry name" value="EF-hand domain containing 2"/>
    <property type="match status" value="1"/>
</dbReference>
<feature type="domain" description="DM10" evidence="10">
    <location>
        <begin position="91"/>
        <end position="197"/>
    </location>
</feature>
<evidence type="ECO:0000256" key="5">
    <source>
        <dbReference type="ARBA" id="ARBA00022846"/>
    </source>
</evidence>
<keyword evidence="12" id="KW-1185">Reference proteome</keyword>
<evidence type="ECO:0000256" key="1">
    <source>
        <dbReference type="ARBA" id="ARBA00004611"/>
    </source>
</evidence>
<protein>
    <submittedName>
        <fullName evidence="11">Flagellar microtugule protofilament ribbon</fullName>
    </submittedName>
</protein>
<comment type="subcellular location">
    <subcellularLocation>
        <location evidence="1">Cytoplasm</location>
        <location evidence="1">Cytoskeleton</location>
        <location evidence="1">Flagellum axoneme</location>
    </subcellularLocation>
</comment>
<dbReference type="GO" id="GO:0072686">
    <property type="term" value="C:mitotic spindle"/>
    <property type="evidence" value="ECO:0007669"/>
    <property type="project" value="TreeGrafter"/>
</dbReference>
<keyword evidence="5 11" id="KW-0282">Flagellum</keyword>
<dbReference type="Pfam" id="PF06565">
    <property type="entry name" value="DM10_dom"/>
    <property type="match status" value="3"/>
</dbReference>
<keyword evidence="8" id="KW-0966">Cell projection</keyword>
<reference evidence="11 12" key="1">
    <citation type="submission" date="2014-06" db="EMBL/GenBank/DDBJ databases">
        <authorList>
            <person name="Swart Estienne"/>
        </authorList>
    </citation>
    <scope>NUCLEOTIDE SEQUENCE [LARGE SCALE GENOMIC DNA]</scope>
    <source>
        <strain evidence="11 12">130c</strain>
    </source>
</reference>
<organism evidence="11 12">
    <name type="scientific">Stylonychia lemnae</name>
    <name type="common">Ciliate</name>
    <dbReference type="NCBI Taxonomy" id="5949"/>
    <lineage>
        <taxon>Eukaryota</taxon>
        <taxon>Sar</taxon>
        <taxon>Alveolata</taxon>
        <taxon>Ciliophora</taxon>
        <taxon>Intramacronucleata</taxon>
        <taxon>Spirotrichea</taxon>
        <taxon>Stichotrichia</taxon>
        <taxon>Sporadotrichida</taxon>
        <taxon>Oxytrichidae</taxon>
        <taxon>Stylonychinae</taxon>
        <taxon>Stylonychia</taxon>
    </lineage>
</organism>
<dbReference type="PROSITE" id="PS51336">
    <property type="entry name" value="DM10"/>
    <property type="match status" value="3"/>
</dbReference>
<dbReference type="Gene3D" id="1.10.238.10">
    <property type="entry name" value="EF-hand"/>
    <property type="match status" value="1"/>
</dbReference>
<feature type="domain" description="DM10" evidence="10">
    <location>
        <begin position="422"/>
        <end position="522"/>
    </location>
</feature>
<sequence>MQPKNLPNQLPFLPGNVYQDPTITRYHKTQLLGVRDGAILEKTTSLQENVNPALLSSLREGNPLKLTGIPQRKPQENDAIPKIAPKWLKYDKQVLQFNAYFQEPVVENPNENYRVRKCIIYYYLDDDTVHIIESRVENSGIPQGIFLKRHKVPRPEDATAHYQWQDLNLGSNLNVYGRVFRIVDCDDFTRRFFSNEGVALNPPESYPDDPFAKTRAMINMKQNPPDLAEHKNYIEVMLKGGRPNKNLESFLKNDRIVLSYSIVWEDRSYDGGDKFYTLNFFLSDNSVEVKEINEQNNGKTPFPMLLKRQKLAKTPILTHCPGMSLKKEEFYTPEDLLIGARINIFGRECMIYDVDAATREWYKQVFENEMNPIQLRKPRANITYQPVPPYNGYGTPEDSLGSVYSLQPKPPKIDMKKMFKQDMHILRFDAKLISTEPDDESRKFIISFYCGDDTIQVYEVCDKNSGRIGGKFMERKKHQNPVNRDYYAEKDFLIGRTIFLGGFKFQLLKADEYTERYMEDNPDIFPEASLENVLRKIKKGATKYKNLQEYVINLIQYLDKNGDGGISFEEFTTGLKSMNIFVTNHEEHTLMRRFDKNGDGVVSMEEFYNTLAEVYDKQ</sequence>
<dbReference type="FunFam" id="2.30.29.170:FF:000002">
    <property type="entry name" value="EF-hand domain (C-terminal) containing 1"/>
    <property type="match status" value="1"/>
</dbReference>
<dbReference type="InParanoid" id="A0A078B819"/>
<evidence type="ECO:0000256" key="4">
    <source>
        <dbReference type="ARBA" id="ARBA00022837"/>
    </source>
</evidence>
<dbReference type="EMBL" id="CCKQ01017524">
    <property type="protein sequence ID" value="CDW89417.1"/>
    <property type="molecule type" value="Genomic_DNA"/>
</dbReference>
<dbReference type="InterPro" id="IPR011992">
    <property type="entry name" value="EF-hand-dom_pair"/>
</dbReference>
<name>A0A078B819_STYLE</name>
<evidence type="ECO:0000256" key="3">
    <source>
        <dbReference type="ARBA" id="ARBA00022737"/>
    </source>
</evidence>
<dbReference type="SMART" id="SM00054">
    <property type="entry name" value="EFh"/>
    <property type="match status" value="2"/>
</dbReference>
<dbReference type="Pfam" id="PF13833">
    <property type="entry name" value="EF-hand_8"/>
    <property type="match status" value="1"/>
</dbReference>
<evidence type="ECO:0000256" key="2">
    <source>
        <dbReference type="ARBA" id="ARBA00022490"/>
    </source>
</evidence>
<dbReference type="SMART" id="SM00676">
    <property type="entry name" value="DM10"/>
    <property type="match status" value="3"/>
</dbReference>
<dbReference type="PROSITE" id="PS50222">
    <property type="entry name" value="EF_HAND_2"/>
    <property type="match status" value="2"/>
</dbReference>
<dbReference type="Proteomes" id="UP000039865">
    <property type="component" value="Unassembled WGS sequence"/>
</dbReference>
<accession>A0A078B819</accession>